<dbReference type="CDD" id="cd06261">
    <property type="entry name" value="TM_PBP2"/>
    <property type="match status" value="1"/>
</dbReference>
<keyword evidence="5 7" id="KW-1133">Transmembrane helix</keyword>
<evidence type="ECO:0000256" key="1">
    <source>
        <dbReference type="ARBA" id="ARBA00004651"/>
    </source>
</evidence>
<gene>
    <name evidence="9" type="ORF">IAA16_05940</name>
</gene>
<evidence type="ECO:0000256" key="3">
    <source>
        <dbReference type="ARBA" id="ARBA00022475"/>
    </source>
</evidence>
<protein>
    <submittedName>
        <fullName evidence="9">ABC transporter permease subunit</fullName>
    </submittedName>
</protein>
<dbReference type="Pfam" id="PF00528">
    <property type="entry name" value="BPD_transp_1"/>
    <property type="match status" value="1"/>
</dbReference>
<keyword evidence="2 7" id="KW-0813">Transport</keyword>
<dbReference type="GO" id="GO:0005886">
    <property type="term" value="C:plasma membrane"/>
    <property type="evidence" value="ECO:0007669"/>
    <property type="project" value="UniProtKB-SubCell"/>
</dbReference>
<accession>A0A9E2L1X6</accession>
<feature type="transmembrane region" description="Helical" evidence="7">
    <location>
        <begin position="151"/>
        <end position="171"/>
    </location>
</feature>
<dbReference type="PANTHER" id="PTHR30151:SF0">
    <property type="entry name" value="ABC TRANSPORTER PERMEASE PROTEIN MJ0413-RELATED"/>
    <property type="match status" value="1"/>
</dbReference>
<keyword evidence="3" id="KW-1003">Cell membrane</keyword>
<keyword evidence="4 7" id="KW-0812">Transmembrane</keyword>
<evidence type="ECO:0000256" key="5">
    <source>
        <dbReference type="ARBA" id="ARBA00022989"/>
    </source>
</evidence>
<name>A0A9E2L1X6_9SPIR</name>
<dbReference type="SUPFAM" id="SSF161098">
    <property type="entry name" value="MetI-like"/>
    <property type="match status" value="1"/>
</dbReference>
<organism evidence="9 10">
    <name type="scientific">Candidatus Treponema excrementipullorum</name>
    <dbReference type="NCBI Taxonomy" id="2838768"/>
    <lineage>
        <taxon>Bacteria</taxon>
        <taxon>Pseudomonadati</taxon>
        <taxon>Spirochaetota</taxon>
        <taxon>Spirochaetia</taxon>
        <taxon>Spirochaetales</taxon>
        <taxon>Treponemataceae</taxon>
        <taxon>Treponema</taxon>
    </lineage>
</organism>
<comment type="subcellular location">
    <subcellularLocation>
        <location evidence="1 7">Cell membrane</location>
        <topology evidence="1 7">Multi-pass membrane protein</topology>
    </subcellularLocation>
</comment>
<keyword evidence="6 7" id="KW-0472">Membrane</keyword>
<dbReference type="InterPro" id="IPR000515">
    <property type="entry name" value="MetI-like"/>
</dbReference>
<dbReference type="InterPro" id="IPR035906">
    <property type="entry name" value="MetI-like_sf"/>
</dbReference>
<comment type="similarity">
    <text evidence="7">Belongs to the binding-protein-dependent transport system permease family.</text>
</comment>
<evidence type="ECO:0000256" key="7">
    <source>
        <dbReference type="RuleBase" id="RU363032"/>
    </source>
</evidence>
<sequence>MKKSVLHSKPVVTVLVGLLLLVLWHIAAKIINVPVILPSPWETYQVLKSDFVSPVFWEHIGTTFLRSITAFFITVVLGFLLGTLAGISVFFDNFLALPLSIVKATPVVSFILLAVFWFGTSFVPVFVAVLMSLPVMISAVKTGINNTDKNLLDFGKVFGLSYWSLLQHIYIPSCVPYFFSGAVSAFGLSWKVVAAGEVLALPTRAAGTLLQTAKVHIETAQVFAVTIVLIVICFIVEAALNFVLHSSKIFGWEK</sequence>
<proteinExistence type="inferred from homology"/>
<dbReference type="PANTHER" id="PTHR30151">
    <property type="entry name" value="ALKANE SULFONATE ABC TRANSPORTER-RELATED, MEMBRANE SUBUNIT"/>
    <property type="match status" value="1"/>
</dbReference>
<reference evidence="9" key="1">
    <citation type="journal article" date="2021" name="PeerJ">
        <title>Extensive microbial diversity within the chicken gut microbiome revealed by metagenomics and culture.</title>
        <authorList>
            <person name="Gilroy R."/>
            <person name="Ravi A."/>
            <person name="Getino M."/>
            <person name="Pursley I."/>
            <person name="Horton D.L."/>
            <person name="Alikhan N.F."/>
            <person name="Baker D."/>
            <person name="Gharbi K."/>
            <person name="Hall N."/>
            <person name="Watson M."/>
            <person name="Adriaenssens E.M."/>
            <person name="Foster-Nyarko E."/>
            <person name="Jarju S."/>
            <person name="Secka A."/>
            <person name="Antonio M."/>
            <person name="Oren A."/>
            <person name="Chaudhuri R.R."/>
            <person name="La Ragione R."/>
            <person name="Hildebrand F."/>
            <person name="Pallen M.J."/>
        </authorList>
    </citation>
    <scope>NUCLEOTIDE SEQUENCE</scope>
    <source>
        <strain evidence="9">Gambia15-2214</strain>
    </source>
</reference>
<reference evidence="9" key="2">
    <citation type="submission" date="2021-04" db="EMBL/GenBank/DDBJ databases">
        <authorList>
            <person name="Gilroy R."/>
        </authorList>
    </citation>
    <scope>NUCLEOTIDE SEQUENCE</scope>
    <source>
        <strain evidence="9">Gambia15-2214</strain>
    </source>
</reference>
<evidence type="ECO:0000313" key="10">
    <source>
        <dbReference type="Proteomes" id="UP000823914"/>
    </source>
</evidence>
<dbReference type="AlphaFoldDB" id="A0A9E2L1X6"/>
<evidence type="ECO:0000259" key="8">
    <source>
        <dbReference type="PROSITE" id="PS50928"/>
    </source>
</evidence>
<feature type="transmembrane region" description="Helical" evidence="7">
    <location>
        <begin position="64"/>
        <end position="87"/>
    </location>
</feature>
<feature type="domain" description="ABC transmembrane type-1" evidence="8">
    <location>
        <begin position="60"/>
        <end position="240"/>
    </location>
</feature>
<evidence type="ECO:0000256" key="6">
    <source>
        <dbReference type="ARBA" id="ARBA00023136"/>
    </source>
</evidence>
<dbReference type="EMBL" id="JAHLFV010000141">
    <property type="protein sequence ID" value="MBU3850088.1"/>
    <property type="molecule type" value="Genomic_DNA"/>
</dbReference>
<feature type="transmembrane region" description="Helical" evidence="7">
    <location>
        <begin position="94"/>
        <end position="119"/>
    </location>
</feature>
<dbReference type="GO" id="GO:0055085">
    <property type="term" value="P:transmembrane transport"/>
    <property type="evidence" value="ECO:0007669"/>
    <property type="project" value="InterPro"/>
</dbReference>
<evidence type="ECO:0000313" key="9">
    <source>
        <dbReference type="EMBL" id="MBU3850088.1"/>
    </source>
</evidence>
<dbReference type="PROSITE" id="PS50928">
    <property type="entry name" value="ABC_TM1"/>
    <property type="match status" value="1"/>
</dbReference>
<dbReference type="Gene3D" id="1.10.3720.10">
    <property type="entry name" value="MetI-like"/>
    <property type="match status" value="1"/>
</dbReference>
<evidence type="ECO:0000256" key="2">
    <source>
        <dbReference type="ARBA" id="ARBA00022448"/>
    </source>
</evidence>
<feature type="transmembrane region" description="Helical" evidence="7">
    <location>
        <begin position="222"/>
        <end position="244"/>
    </location>
</feature>
<evidence type="ECO:0000256" key="4">
    <source>
        <dbReference type="ARBA" id="ARBA00022692"/>
    </source>
</evidence>
<feature type="transmembrane region" description="Helical" evidence="7">
    <location>
        <begin position="125"/>
        <end position="144"/>
    </location>
</feature>
<dbReference type="Proteomes" id="UP000823914">
    <property type="component" value="Unassembled WGS sequence"/>
</dbReference>
<comment type="caution">
    <text evidence="9">The sequence shown here is derived from an EMBL/GenBank/DDBJ whole genome shotgun (WGS) entry which is preliminary data.</text>
</comment>